<dbReference type="InterPro" id="IPR001781">
    <property type="entry name" value="Znf_LIM"/>
</dbReference>
<feature type="domain" description="LIM zinc-binding" evidence="7">
    <location>
        <begin position="109"/>
        <end position="167"/>
    </location>
</feature>
<dbReference type="SMART" id="SM00132">
    <property type="entry name" value="LIM"/>
    <property type="match status" value="1"/>
</dbReference>
<gene>
    <name evidence="8" type="ORF">V9T40_000469</name>
</gene>
<evidence type="ECO:0000256" key="4">
    <source>
        <dbReference type="ARBA" id="ARBA00023038"/>
    </source>
</evidence>
<dbReference type="PROSITE" id="PS50023">
    <property type="entry name" value="LIM_DOMAIN_2"/>
    <property type="match status" value="1"/>
</dbReference>
<keyword evidence="2" id="KW-0677">Repeat</keyword>
<organism evidence="8 9">
    <name type="scientific">Parthenolecanium corni</name>
    <dbReference type="NCBI Taxonomy" id="536013"/>
    <lineage>
        <taxon>Eukaryota</taxon>
        <taxon>Metazoa</taxon>
        <taxon>Ecdysozoa</taxon>
        <taxon>Arthropoda</taxon>
        <taxon>Hexapoda</taxon>
        <taxon>Insecta</taxon>
        <taxon>Pterygota</taxon>
        <taxon>Neoptera</taxon>
        <taxon>Paraneoptera</taxon>
        <taxon>Hemiptera</taxon>
        <taxon>Sternorrhyncha</taxon>
        <taxon>Coccoidea</taxon>
        <taxon>Coccidae</taxon>
        <taxon>Parthenolecanium</taxon>
    </lineage>
</organism>
<feature type="region of interest" description="Disordered" evidence="6">
    <location>
        <begin position="1"/>
        <end position="104"/>
    </location>
</feature>
<dbReference type="EMBL" id="JBBCAQ010000034">
    <property type="protein sequence ID" value="KAK7579840.1"/>
    <property type="molecule type" value="Genomic_DNA"/>
</dbReference>
<keyword evidence="9" id="KW-1185">Reference proteome</keyword>
<keyword evidence="1 5" id="KW-0479">Metal-binding</keyword>
<keyword evidence="4 5" id="KW-0440">LIM domain</keyword>
<sequence length="167" mass="18705">MNPHYHHPYPDLSSPHSPNSDGVPSSYRGHTPTGGPPNGHIMGPHHDHLQPHPAYVGGGQLNHHGNVPNSLNNYHHHHHYHHFLNNNNNNNNSNSGNNNNSSSNQNGVHMCAGCGTKIMDRFLLKMMDQTYHHHCLKCQVCQCTLADVSPSCFTKDNMILCKRDYLQ</sequence>
<accession>A0AAN9T9U6</accession>
<dbReference type="SUPFAM" id="SSF57716">
    <property type="entry name" value="Glucocorticoid receptor-like (DNA-binding domain)"/>
    <property type="match status" value="2"/>
</dbReference>
<name>A0AAN9T9U6_9HEMI</name>
<proteinExistence type="predicted"/>
<evidence type="ECO:0000313" key="9">
    <source>
        <dbReference type="Proteomes" id="UP001367676"/>
    </source>
</evidence>
<feature type="compositionally biased region" description="Polar residues" evidence="6">
    <location>
        <begin position="14"/>
        <end position="23"/>
    </location>
</feature>
<dbReference type="PROSITE" id="PS00478">
    <property type="entry name" value="LIM_DOMAIN_1"/>
    <property type="match status" value="1"/>
</dbReference>
<dbReference type="GO" id="GO:0046872">
    <property type="term" value="F:metal ion binding"/>
    <property type="evidence" value="ECO:0007669"/>
    <property type="project" value="UniProtKB-KW"/>
</dbReference>
<protein>
    <recommendedName>
        <fullName evidence="7">LIM zinc-binding domain-containing protein</fullName>
    </recommendedName>
</protein>
<comment type="caution">
    <text evidence="8">The sequence shown here is derived from an EMBL/GenBank/DDBJ whole genome shotgun (WGS) entry which is preliminary data.</text>
</comment>
<evidence type="ECO:0000256" key="6">
    <source>
        <dbReference type="SAM" id="MobiDB-lite"/>
    </source>
</evidence>
<dbReference type="AlphaFoldDB" id="A0AAN9T9U6"/>
<evidence type="ECO:0000256" key="5">
    <source>
        <dbReference type="PROSITE-ProRule" id="PRU00125"/>
    </source>
</evidence>
<reference evidence="8 9" key="1">
    <citation type="submission" date="2024-03" db="EMBL/GenBank/DDBJ databases">
        <title>Adaptation during the transition from Ophiocordyceps entomopathogen to insect associate is accompanied by gene loss and intensified selection.</title>
        <authorList>
            <person name="Ward C.M."/>
            <person name="Onetto C.A."/>
            <person name="Borneman A.R."/>
        </authorList>
    </citation>
    <scope>NUCLEOTIDE SEQUENCE [LARGE SCALE GENOMIC DNA]</scope>
    <source>
        <strain evidence="8">AWRI1</strain>
        <tissue evidence="8">Single Adult Female</tissue>
    </source>
</reference>
<evidence type="ECO:0000259" key="7">
    <source>
        <dbReference type="PROSITE" id="PS50023"/>
    </source>
</evidence>
<evidence type="ECO:0000256" key="3">
    <source>
        <dbReference type="ARBA" id="ARBA00022833"/>
    </source>
</evidence>
<evidence type="ECO:0000313" key="8">
    <source>
        <dbReference type="EMBL" id="KAK7579840.1"/>
    </source>
</evidence>
<evidence type="ECO:0000256" key="2">
    <source>
        <dbReference type="ARBA" id="ARBA00022737"/>
    </source>
</evidence>
<keyword evidence="3 5" id="KW-0862">Zinc</keyword>
<feature type="compositionally biased region" description="Low complexity" evidence="6">
    <location>
        <begin position="83"/>
        <end position="104"/>
    </location>
</feature>
<dbReference type="PANTHER" id="PTHR45787">
    <property type="entry name" value="LD11652P"/>
    <property type="match status" value="1"/>
</dbReference>
<dbReference type="Gene3D" id="2.10.110.10">
    <property type="entry name" value="Cysteine Rich Protein"/>
    <property type="match status" value="1"/>
</dbReference>
<dbReference type="Pfam" id="PF00412">
    <property type="entry name" value="LIM"/>
    <property type="match status" value="1"/>
</dbReference>
<evidence type="ECO:0000256" key="1">
    <source>
        <dbReference type="ARBA" id="ARBA00022723"/>
    </source>
</evidence>
<dbReference type="Proteomes" id="UP001367676">
    <property type="component" value="Unassembled WGS sequence"/>
</dbReference>
<dbReference type="InterPro" id="IPR050945">
    <property type="entry name" value="LMO_RBTN_TF"/>
</dbReference>